<dbReference type="Proteomes" id="UP000015100">
    <property type="component" value="Unassembled WGS sequence"/>
</dbReference>
<reference evidence="1 2" key="1">
    <citation type="journal article" date="2013" name="PLoS Genet.">
        <title>Genomic mechanisms accounting for the adaptation to parasitism in nematode-trapping fungi.</title>
        <authorList>
            <person name="Meerupati T."/>
            <person name="Andersson K.M."/>
            <person name="Friman E."/>
            <person name="Kumar D."/>
            <person name="Tunlid A."/>
            <person name="Ahren D."/>
        </authorList>
    </citation>
    <scope>NUCLEOTIDE SEQUENCE [LARGE SCALE GENOMIC DNA]</scope>
    <source>
        <strain evidence="1 2">CBS 200.50</strain>
    </source>
</reference>
<dbReference type="HOGENOM" id="CLU_1277573_0_0_1"/>
<proteinExistence type="predicted"/>
<dbReference type="EMBL" id="AQGS01000013">
    <property type="protein sequence ID" value="EPS45523.1"/>
    <property type="molecule type" value="Genomic_DNA"/>
</dbReference>
<accession>S8C196</accession>
<gene>
    <name evidence="1" type="ORF">H072_481</name>
</gene>
<evidence type="ECO:0000313" key="1">
    <source>
        <dbReference type="EMBL" id="EPS45523.1"/>
    </source>
</evidence>
<reference evidence="2" key="2">
    <citation type="submission" date="2013-04" db="EMBL/GenBank/DDBJ databases">
        <title>Genomic mechanisms accounting for the adaptation to parasitism in nematode-trapping fungi.</title>
        <authorList>
            <person name="Ahren D.G."/>
        </authorList>
    </citation>
    <scope>NUCLEOTIDE SEQUENCE [LARGE SCALE GENOMIC DNA]</scope>
    <source>
        <strain evidence="2">CBS 200.50</strain>
    </source>
</reference>
<comment type="caution">
    <text evidence="1">The sequence shown here is derived from an EMBL/GenBank/DDBJ whole genome shotgun (WGS) entry which is preliminary data.</text>
</comment>
<organism evidence="1 2">
    <name type="scientific">Dactylellina haptotyla (strain CBS 200.50)</name>
    <name type="common">Nematode-trapping fungus</name>
    <name type="synonym">Monacrosporium haptotylum</name>
    <dbReference type="NCBI Taxonomy" id="1284197"/>
    <lineage>
        <taxon>Eukaryota</taxon>
        <taxon>Fungi</taxon>
        <taxon>Dikarya</taxon>
        <taxon>Ascomycota</taxon>
        <taxon>Pezizomycotina</taxon>
        <taxon>Orbiliomycetes</taxon>
        <taxon>Orbiliales</taxon>
        <taxon>Orbiliaceae</taxon>
        <taxon>Dactylellina</taxon>
    </lineage>
</organism>
<sequence length="216" mass="24831">MFSSQLEDPQPSEQLYDRVCEYSCIEPDCEETFSITLQDYSPGQLTQEDIDQIIRINTGFRCPRHEPALTLSHIITRWEIPPDTLFTKSIELSLRSTLRNQIICAERGCNRTFETESLFHTSAESFAHSIASEEPAIQMAPRIVRALAELKRLFGILKVEAANSTIKFGSDRSRDGTFDGRLRKRRRMPSMRVVRCKDIEFKSVDELSTWYGVTES</sequence>
<name>S8C196_DACHA</name>
<dbReference type="AlphaFoldDB" id="S8C196"/>
<evidence type="ECO:0000313" key="2">
    <source>
        <dbReference type="Proteomes" id="UP000015100"/>
    </source>
</evidence>
<protein>
    <submittedName>
        <fullName evidence="1">Uncharacterized protein</fullName>
    </submittedName>
</protein>
<keyword evidence="2" id="KW-1185">Reference proteome</keyword>